<dbReference type="InterPro" id="IPR027417">
    <property type="entry name" value="P-loop_NTPase"/>
</dbReference>
<organism evidence="2 3">
    <name type="scientific">Brumimicrobium salinarum</name>
    <dbReference type="NCBI Taxonomy" id="2058658"/>
    <lineage>
        <taxon>Bacteria</taxon>
        <taxon>Pseudomonadati</taxon>
        <taxon>Bacteroidota</taxon>
        <taxon>Flavobacteriia</taxon>
        <taxon>Flavobacteriales</taxon>
        <taxon>Crocinitomicaceae</taxon>
        <taxon>Brumimicrobium</taxon>
    </lineage>
</organism>
<dbReference type="Gene3D" id="3.40.50.300">
    <property type="entry name" value="P-loop containing nucleotide triphosphate hydrolases"/>
    <property type="match status" value="1"/>
</dbReference>
<dbReference type="SMART" id="SM00382">
    <property type="entry name" value="AAA"/>
    <property type="match status" value="1"/>
</dbReference>
<dbReference type="AlphaFoldDB" id="A0A2I0QZK1"/>
<dbReference type="PANTHER" id="PTHR42990">
    <property type="entry name" value="ATPASE"/>
    <property type="match status" value="1"/>
</dbReference>
<dbReference type="PANTHER" id="PTHR42990:SF1">
    <property type="entry name" value="AAA+ ATPASE DOMAIN-CONTAINING PROTEIN"/>
    <property type="match status" value="1"/>
</dbReference>
<dbReference type="RefSeq" id="WP_101335587.1">
    <property type="nucleotide sequence ID" value="NZ_PJNI01000019.1"/>
</dbReference>
<dbReference type="EMBL" id="PJNI01000019">
    <property type="protein sequence ID" value="PKR79761.1"/>
    <property type="molecule type" value="Genomic_DNA"/>
</dbReference>
<protein>
    <submittedName>
        <fullName evidence="2">AAA family ATPase</fullName>
    </submittedName>
</protein>
<evidence type="ECO:0000313" key="3">
    <source>
        <dbReference type="Proteomes" id="UP000236654"/>
    </source>
</evidence>
<dbReference type="OrthoDB" id="9768467at2"/>
<accession>A0A2I0QZK1</accession>
<dbReference type="Pfam" id="PF13173">
    <property type="entry name" value="AAA_14"/>
    <property type="match status" value="1"/>
</dbReference>
<evidence type="ECO:0000259" key="1">
    <source>
        <dbReference type="SMART" id="SM00382"/>
    </source>
</evidence>
<dbReference type="Pfam" id="PF13635">
    <property type="entry name" value="DUF4143"/>
    <property type="match status" value="1"/>
</dbReference>
<gene>
    <name evidence="2" type="ORF">CW751_13630</name>
</gene>
<dbReference type="InterPro" id="IPR041682">
    <property type="entry name" value="AAA_14"/>
</dbReference>
<evidence type="ECO:0000313" key="2">
    <source>
        <dbReference type="EMBL" id="PKR79761.1"/>
    </source>
</evidence>
<dbReference type="InterPro" id="IPR025420">
    <property type="entry name" value="DUF4143"/>
</dbReference>
<dbReference type="Proteomes" id="UP000236654">
    <property type="component" value="Unassembled WGS sequence"/>
</dbReference>
<comment type="caution">
    <text evidence="2">The sequence shown here is derived from an EMBL/GenBank/DDBJ whole genome shotgun (WGS) entry which is preliminary data.</text>
</comment>
<dbReference type="InterPro" id="IPR003593">
    <property type="entry name" value="AAA+_ATPase"/>
</dbReference>
<reference evidence="2 3" key="1">
    <citation type="submission" date="2017-12" db="EMBL/GenBank/DDBJ databases">
        <title>The draft genome sequence of Brumimicrobium saltpan LHR20.</title>
        <authorList>
            <person name="Do Z.-J."/>
            <person name="Luo H.-R."/>
        </authorList>
    </citation>
    <scope>NUCLEOTIDE SEQUENCE [LARGE SCALE GENOMIC DNA]</scope>
    <source>
        <strain evidence="2 3">LHR20</strain>
    </source>
</reference>
<dbReference type="SUPFAM" id="SSF52540">
    <property type="entry name" value="P-loop containing nucleoside triphosphate hydrolases"/>
    <property type="match status" value="1"/>
</dbReference>
<feature type="domain" description="AAA+ ATPase" evidence="1">
    <location>
        <begin position="30"/>
        <end position="147"/>
    </location>
</feature>
<name>A0A2I0QZK1_9FLAO</name>
<keyword evidence="3" id="KW-1185">Reference proteome</keyword>
<sequence>MEELITQYQALIRQKFPIFRRFLFDEIHWESRLIGIKGARGTGKTTLLLQWLKAQKLAPNKAVYISLDDIYFSQNDLKTLLVNFHEKGGEIVILDEVHKYPNWSQVIKNIYDFYPELKIIFTGSSIIDISKQEADLSRRAVIYELPGLSYREFLAMHYDINLPKLSLEEIVSKNDSIYSVFPSEFKPLANFKEYLQLGYYPFLLEEPLTSQYRMNQLIRTVVESDMAELKDFDIRNAHKMLQLLYVIAQQVPFSPNISKLAEQTGIHRNTLNNYLFFLEKAKLISLVYTAGKSTSTLQKPDKIYLNNTALIHTLAEDKSNIGNVRETFFYSQVNQINSIELPKKGDFFVGNKYTFEVGGKNKSQKQIKEIENAFIVKDDVAFSSGNNIPLWLFGFLY</sequence>
<proteinExistence type="predicted"/>